<comment type="caution">
    <text evidence="1">The sequence shown here is derived from an EMBL/GenBank/DDBJ whole genome shotgun (WGS) entry which is preliminary data.</text>
</comment>
<reference evidence="1 2" key="1">
    <citation type="submission" date="2021-06" db="EMBL/GenBank/DDBJ databases">
        <authorList>
            <person name="Palmer J.M."/>
        </authorList>
    </citation>
    <scope>NUCLEOTIDE SEQUENCE [LARGE SCALE GENOMIC DNA]</scope>
    <source>
        <strain evidence="1 2">XR_2019</strain>
        <tissue evidence="1">Muscle</tissue>
    </source>
</reference>
<organism evidence="1 2">
    <name type="scientific">Xenotaenia resolanae</name>
    <dbReference type="NCBI Taxonomy" id="208358"/>
    <lineage>
        <taxon>Eukaryota</taxon>
        <taxon>Metazoa</taxon>
        <taxon>Chordata</taxon>
        <taxon>Craniata</taxon>
        <taxon>Vertebrata</taxon>
        <taxon>Euteleostomi</taxon>
        <taxon>Actinopterygii</taxon>
        <taxon>Neopterygii</taxon>
        <taxon>Teleostei</taxon>
        <taxon>Neoteleostei</taxon>
        <taxon>Acanthomorphata</taxon>
        <taxon>Ovalentaria</taxon>
        <taxon>Atherinomorphae</taxon>
        <taxon>Cyprinodontiformes</taxon>
        <taxon>Goodeidae</taxon>
        <taxon>Xenotaenia</taxon>
    </lineage>
</organism>
<dbReference type="EMBL" id="JAHRIM010005070">
    <property type="protein sequence ID" value="MEQ2259667.1"/>
    <property type="molecule type" value="Genomic_DNA"/>
</dbReference>
<evidence type="ECO:0008006" key="3">
    <source>
        <dbReference type="Google" id="ProtNLM"/>
    </source>
</evidence>
<protein>
    <recommendedName>
        <fullName evidence="3">Nicastrin</fullName>
    </recommendedName>
</protein>
<gene>
    <name evidence="1" type="ORF">XENORESO_015633</name>
</gene>
<evidence type="ECO:0000313" key="1">
    <source>
        <dbReference type="EMBL" id="MEQ2259667.1"/>
    </source>
</evidence>
<sequence>VKNLISSLKTAAISLNLSVEEPSVTQPLPPSSFQRFLRARPFPGVVIEDHNSSFTNKYYQSMFDNTDNLNMLYPPNLTPEEQLNHVTDTAKSLAKVATMVARALFVQAGGEASQTSSIKADELMVSRMLYSFLVSSNNSWLQDFVATETLSHLSNKTANFYISVEQQISLPTFLVQSLLANLTGSTVNVTQEDCRNQRENKDDKDSKH</sequence>
<name>A0ABV0VR21_9TELE</name>
<evidence type="ECO:0000313" key="2">
    <source>
        <dbReference type="Proteomes" id="UP001444071"/>
    </source>
</evidence>
<dbReference type="PANTHER" id="PTHR21092">
    <property type="entry name" value="NICASTRIN"/>
    <property type="match status" value="1"/>
</dbReference>
<feature type="non-terminal residue" evidence="1">
    <location>
        <position position="208"/>
    </location>
</feature>
<dbReference type="PANTHER" id="PTHR21092:SF0">
    <property type="entry name" value="NICASTRIN"/>
    <property type="match status" value="1"/>
</dbReference>
<dbReference type="InterPro" id="IPR008710">
    <property type="entry name" value="Nicastrin"/>
</dbReference>
<feature type="non-terminal residue" evidence="1">
    <location>
        <position position="1"/>
    </location>
</feature>
<accession>A0ABV0VR21</accession>
<keyword evidence="2" id="KW-1185">Reference proteome</keyword>
<dbReference type="Proteomes" id="UP001444071">
    <property type="component" value="Unassembled WGS sequence"/>
</dbReference>
<proteinExistence type="predicted"/>
<dbReference type="Pfam" id="PF05450">
    <property type="entry name" value="Nicastrin"/>
    <property type="match status" value="1"/>
</dbReference>